<dbReference type="SUPFAM" id="SSF50965">
    <property type="entry name" value="Galactose oxidase, central domain"/>
    <property type="match status" value="1"/>
</dbReference>
<dbReference type="PANTHER" id="PTHR46093:SF18">
    <property type="entry name" value="FIBRONECTIN TYPE-III DOMAIN-CONTAINING PROTEIN"/>
    <property type="match status" value="1"/>
</dbReference>
<evidence type="ECO:0000256" key="2">
    <source>
        <dbReference type="ARBA" id="ARBA00022737"/>
    </source>
</evidence>
<keyword evidence="4" id="KW-1185">Reference proteome</keyword>
<evidence type="ECO:0000256" key="1">
    <source>
        <dbReference type="ARBA" id="ARBA00022441"/>
    </source>
</evidence>
<evidence type="ECO:0000313" key="4">
    <source>
        <dbReference type="Proteomes" id="UP000030764"/>
    </source>
</evidence>
<evidence type="ECO:0000313" key="3">
    <source>
        <dbReference type="EMBL" id="KFD54559.1"/>
    </source>
</evidence>
<organism evidence="3 4">
    <name type="scientific">Trichuris suis</name>
    <name type="common">pig whipworm</name>
    <dbReference type="NCBI Taxonomy" id="68888"/>
    <lineage>
        <taxon>Eukaryota</taxon>
        <taxon>Metazoa</taxon>
        <taxon>Ecdysozoa</taxon>
        <taxon>Nematoda</taxon>
        <taxon>Enoplea</taxon>
        <taxon>Dorylaimia</taxon>
        <taxon>Trichinellida</taxon>
        <taxon>Trichuridae</taxon>
        <taxon>Trichuris</taxon>
    </lineage>
</organism>
<dbReference type="PANTHER" id="PTHR46093">
    <property type="entry name" value="ACYL-COA-BINDING DOMAIN-CONTAINING PROTEIN 5"/>
    <property type="match status" value="1"/>
</dbReference>
<sequence length="376" mass="40933">MSGASCDYSAMSTAFLCRSPAVEQFASCSDGAFLYLFGGARFDGTFVNELFQFSLENHWIILPASGSIPKPRVESSLTCTNSTLYLFGGVGPDGSLLNDFYSYDLVRNVWIALCHVNGFAPSPRRLCGFAASKDAIFLYGGDVGSNSSSIVSPHFRSLPSSSGEFFSFTFETANWKQITCTDGCEPPPLRACTLIWAYNGCILFGGENNLDSSTGSTYLYNPEKQTWTLSSSNAISCRCSVSAVVYMDRFIIAYGGRDADDFELDELLIYDTNADVWMKSNSEECEMFIAEVGCRYSHGSAMLTDSRGHSWFFLFGGVRNTDVGTGIPQTQLTDSYLLPADALLRSTIPYEAACHSASSSSCSAHVSNICNDCIEI</sequence>
<dbReference type="EMBL" id="KL363206">
    <property type="protein sequence ID" value="KFD54559.1"/>
    <property type="molecule type" value="Genomic_DNA"/>
</dbReference>
<dbReference type="InterPro" id="IPR011043">
    <property type="entry name" value="Gal_Oxase/kelch_b-propeller"/>
</dbReference>
<gene>
    <name evidence="3" type="ORF">M513_04504</name>
</gene>
<dbReference type="Proteomes" id="UP000030764">
    <property type="component" value="Unassembled WGS sequence"/>
</dbReference>
<dbReference type="Pfam" id="PF24681">
    <property type="entry name" value="Kelch_KLHDC2_KLHL20_DRC7"/>
    <property type="match status" value="1"/>
</dbReference>
<evidence type="ECO:0008006" key="5">
    <source>
        <dbReference type="Google" id="ProtNLM"/>
    </source>
</evidence>
<dbReference type="InterPro" id="IPR015915">
    <property type="entry name" value="Kelch-typ_b-propeller"/>
</dbReference>
<accession>A0A085MBG3</accession>
<reference evidence="3 4" key="1">
    <citation type="journal article" date="2014" name="Nat. Genet.">
        <title>Genome and transcriptome of the porcine whipworm Trichuris suis.</title>
        <authorList>
            <person name="Jex A.R."/>
            <person name="Nejsum P."/>
            <person name="Schwarz E.M."/>
            <person name="Hu L."/>
            <person name="Young N.D."/>
            <person name="Hall R.S."/>
            <person name="Korhonen P.K."/>
            <person name="Liao S."/>
            <person name="Thamsborg S."/>
            <person name="Xia J."/>
            <person name="Xu P."/>
            <person name="Wang S."/>
            <person name="Scheerlinck J.P."/>
            <person name="Hofmann A."/>
            <person name="Sternberg P.W."/>
            <person name="Wang J."/>
            <person name="Gasser R.B."/>
        </authorList>
    </citation>
    <scope>NUCLEOTIDE SEQUENCE [LARGE SCALE GENOMIC DNA]</scope>
    <source>
        <strain evidence="3">DCEP-RM93M</strain>
    </source>
</reference>
<name>A0A085MBG3_9BILA</name>
<keyword evidence="1" id="KW-0880">Kelch repeat</keyword>
<dbReference type="Gene3D" id="2.120.10.80">
    <property type="entry name" value="Kelch-type beta propeller"/>
    <property type="match status" value="2"/>
</dbReference>
<protein>
    <recommendedName>
        <fullName evidence="5">Kelch repeat protein</fullName>
    </recommendedName>
</protein>
<dbReference type="AlphaFoldDB" id="A0A085MBG3"/>
<proteinExistence type="predicted"/>
<keyword evidence="2" id="KW-0677">Repeat</keyword>